<accession>A0A3N5XZ62</accession>
<feature type="domain" description="Calcineurin-like phosphoesterase" evidence="5">
    <location>
        <begin position="1"/>
        <end position="188"/>
    </location>
</feature>
<name>A0A3N5XZ62_9ALTE</name>
<proteinExistence type="inferred from homology"/>
<dbReference type="InterPro" id="IPR004843">
    <property type="entry name" value="Calcineurin-like_PHP"/>
</dbReference>
<organism evidence="6 7">
    <name type="scientific">Alteromonas sediminis</name>
    <dbReference type="NCBI Taxonomy" id="2259342"/>
    <lineage>
        <taxon>Bacteria</taxon>
        <taxon>Pseudomonadati</taxon>
        <taxon>Pseudomonadota</taxon>
        <taxon>Gammaproteobacteria</taxon>
        <taxon>Alteromonadales</taxon>
        <taxon>Alteromonadaceae</taxon>
        <taxon>Alteromonas/Salinimonas group</taxon>
        <taxon>Alteromonas</taxon>
    </lineage>
</organism>
<keyword evidence="1" id="KW-0479">Metal-binding</keyword>
<protein>
    <recommendedName>
        <fullName evidence="5">Calcineurin-like phosphoesterase domain-containing protein</fullName>
    </recommendedName>
</protein>
<dbReference type="PANTHER" id="PTHR42988">
    <property type="entry name" value="PHOSPHOHYDROLASE"/>
    <property type="match status" value="1"/>
</dbReference>
<dbReference type="RefSeq" id="WP_124028651.1">
    <property type="nucleotide sequence ID" value="NZ_JBHRSN010000007.1"/>
</dbReference>
<dbReference type="GO" id="GO:0016787">
    <property type="term" value="F:hydrolase activity"/>
    <property type="evidence" value="ECO:0007669"/>
    <property type="project" value="UniProtKB-KW"/>
</dbReference>
<evidence type="ECO:0000313" key="7">
    <source>
        <dbReference type="Proteomes" id="UP000275281"/>
    </source>
</evidence>
<sequence>MRIIQISDCHLFADKDDEAYEVKPYASLRDVLVAAAKLSPDALLITGDISGDNSEQSYQHINQLITDYCPNVPWRVLPGNHDNNAHFMTVLGHKGLNASQLWEHEHCVIGGLDTRWRGASGKLYPSQLVTLSKSLAQTSKPAILALHHPPYPLQGWMQKHQVINSDVFPPWLALQPRIKLIVHGHLHAETSTQIAQRPVLGVPSTCWQFTLSANFGTSNLGPGMGLITINDTGKITTETVRISV</sequence>
<dbReference type="AlphaFoldDB" id="A0A3N5XZ62"/>
<dbReference type="Proteomes" id="UP000275281">
    <property type="component" value="Unassembled WGS sequence"/>
</dbReference>
<gene>
    <name evidence="6" type="ORF">DRW07_14535</name>
</gene>
<reference evidence="6 7" key="1">
    <citation type="submission" date="2018-11" db="EMBL/GenBank/DDBJ databases">
        <authorList>
            <person name="Ye M.-Q."/>
            <person name="Du Z.-J."/>
        </authorList>
    </citation>
    <scope>NUCLEOTIDE SEQUENCE [LARGE SCALE GENOMIC DNA]</scope>
    <source>
        <strain evidence="6 7">U0105</strain>
    </source>
</reference>
<dbReference type="InterPro" id="IPR050884">
    <property type="entry name" value="CNP_phosphodiesterase-III"/>
</dbReference>
<evidence type="ECO:0000256" key="1">
    <source>
        <dbReference type="ARBA" id="ARBA00022723"/>
    </source>
</evidence>
<keyword evidence="3" id="KW-0408">Iron</keyword>
<evidence type="ECO:0000256" key="3">
    <source>
        <dbReference type="ARBA" id="ARBA00023004"/>
    </source>
</evidence>
<dbReference type="InterPro" id="IPR029052">
    <property type="entry name" value="Metallo-depent_PP-like"/>
</dbReference>
<comment type="caution">
    <text evidence="6">The sequence shown here is derived from an EMBL/GenBank/DDBJ whole genome shotgun (WGS) entry which is preliminary data.</text>
</comment>
<dbReference type="Gene3D" id="3.60.21.10">
    <property type="match status" value="1"/>
</dbReference>
<evidence type="ECO:0000256" key="2">
    <source>
        <dbReference type="ARBA" id="ARBA00022801"/>
    </source>
</evidence>
<evidence type="ECO:0000259" key="5">
    <source>
        <dbReference type="Pfam" id="PF00149"/>
    </source>
</evidence>
<dbReference type="PANTHER" id="PTHR42988:SF2">
    <property type="entry name" value="CYCLIC NUCLEOTIDE PHOSPHODIESTERASE CBUA0032-RELATED"/>
    <property type="match status" value="1"/>
</dbReference>
<dbReference type="EMBL" id="RPOK01000004">
    <property type="protein sequence ID" value="RPJ66020.1"/>
    <property type="molecule type" value="Genomic_DNA"/>
</dbReference>
<dbReference type="GO" id="GO:0046872">
    <property type="term" value="F:metal ion binding"/>
    <property type="evidence" value="ECO:0007669"/>
    <property type="project" value="UniProtKB-KW"/>
</dbReference>
<keyword evidence="2" id="KW-0378">Hydrolase</keyword>
<evidence type="ECO:0000256" key="4">
    <source>
        <dbReference type="ARBA" id="ARBA00025742"/>
    </source>
</evidence>
<dbReference type="SUPFAM" id="SSF56300">
    <property type="entry name" value="Metallo-dependent phosphatases"/>
    <property type="match status" value="1"/>
</dbReference>
<dbReference type="OrthoDB" id="9784378at2"/>
<keyword evidence="7" id="KW-1185">Reference proteome</keyword>
<dbReference type="Pfam" id="PF00149">
    <property type="entry name" value="Metallophos"/>
    <property type="match status" value="1"/>
</dbReference>
<evidence type="ECO:0000313" key="6">
    <source>
        <dbReference type="EMBL" id="RPJ66020.1"/>
    </source>
</evidence>
<comment type="similarity">
    <text evidence="4">Belongs to the cyclic nucleotide phosphodiesterase class-III family.</text>
</comment>